<evidence type="ECO:0000256" key="5">
    <source>
        <dbReference type="ARBA" id="ARBA00023159"/>
    </source>
</evidence>
<dbReference type="SUPFAM" id="SSF54171">
    <property type="entry name" value="DNA-binding domain"/>
    <property type="match status" value="1"/>
</dbReference>
<gene>
    <name evidence="10" type="ORF">HID58_075891</name>
</gene>
<dbReference type="PANTHER" id="PTHR31194:SF135">
    <property type="entry name" value="AP2_ERF DOMAIN-CONTAINING PROTEIN"/>
    <property type="match status" value="1"/>
</dbReference>
<evidence type="ECO:0000256" key="6">
    <source>
        <dbReference type="ARBA" id="ARBA00023163"/>
    </source>
</evidence>
<dbReference type="Proteomes" id="UP000824890">
    <property type="component" value="Unassembled WGS sequence"/>
</dbReference>
<name>A0ABQ7YKX9_BRANA</name>
<dbReference type="InterPro" id="IPR050913">
    <property type="entry name" value="AP2/ERF_ERF"/>
</dbReference>
<organism evidence="10 11">
    <name type="scientific">Brassica napus</name>
    <name type="common">Rape</name>
    <dbReference type="NCBI Taxonomy" id="3708"/>
    <lineage>
        <taxon>Eukaryota</taxon>
        <taxon>Viridiplantae</taxon>
        <taxon>Streptophyta</taxon>
        <taxon>Embryophyta</taxon>
        <taxon>Tracheophyta</taxon>
        <taxon>Spermatophyta</taxon>
        <taxon>Magnoliopsida</taxon>
        <taxon>eudicotyledons</taxon>
        <taxon>Gunneridae</taxon>
        <taxon>Pentapetalae</taxon>
        <taxon>rosids</taxon>
        <taxon>malvids</taxon>
        <taxon>Brassicales</taxon>
        <taxon>Brassicaceae</taxon>
        <taxon>Brassiceae</taxon>
        <taxon>Brassica</taxon>
    </lineage>
</organism>
<evidence type="ECO:0000256" key="1">
    <source>
        <dbReference type="ARBA" id="ARBA00004123"/>
    </source>
</evidence>
<keyword evidence="3" id="KW-0805">Transcription regulation</keyword>
<comment type="caution">
    <text evidence="10">The sequence shown here is derived from an EMBL/GenBank/DDBJ whole genome shotgun (WGS) entry which is preliminary data.</text>
</comment>
<comment type="similarity">
    <text evidence="8">Belongs to the AP2/ERF transcription factor family. ERF subfamily.</text>
</comment>
<keyword evidence="5" id="KW-0010">Activator</keyword>
<keyword evidence="2" id="KW-0936">Ethylene signaling pathway</keyword>
<proteinExistence type="inferred from homology"/>
<keyword evidence="4" id="KW-0238">DNA-binding</keyword>
<comment type="subcellular location">
    <subcellularLocation>
        <location evidence="1">Nucleus</location>
    </subcellularLocation>
</comment>
<dbReference type="EMBL" id="JAGKQM010000017">
    <property type="protein sequence ID" value="KAH0868869.1"/>
    <property type="molecule type" value="Genomic_DNA"/>
</dbReference>
<keyword evidence="6" id="KW-0804">Transcription</keyword>
<dbReference type="Gene3D" id="3.30.730.10">
    <property type="entry name" value="AP2/ERF domain"/>
    <property type="match status" value="1"/>
</dbReference>
<evidence type="ECO:0000313" key="10">
    <source>
        <dbReference type="EMBL" id="KAH0868869.1"/>
    </source>
</evidence>
<keyword evidence="11" id="KW-1185">Reference proteome</keyword>
<evidence type="ECO:0000256" key="7">
    <source>
        <dbReference type="ARBA" id="ARBA00023242"/>
    </source>
</evidence>
<sequence>MNNDQFDQFDPTRMNNSENVQSYVQNENFTPVSQPSYLTRDQEHEIIVSTLRQVISSPGGDTSSSYWIASEVLPPPDAGPCPICGVTGCYGCAFPRPVEIKKEKKHKGVRKKPSGKWSAEIRDPSIKARRWLGTFPTYDMAVQSYEEAKYELAVRRSA</sequence>
<dbReference type="InterPro" id="IPR001471">
    <property type="entry name" value="AP2/ERF_dom"/>
</dbReference>
<evidence type="ECO:0000259" key="9">
    <source>
        <dbReference type="PROSITE" id="PS51032"/>
    </source>
</evidence>
<dbReference type="PROSITE" id="PS51032">
    <property type="entry name" value="AP2_ERF"/>
    <property type="match status" value="1"/>
</dbReference>
<keyword evidence="7" id="KW-0539">Nucleus</keyword>
<feature type="domain" description="AP2/ERF" evidence="9">
    <location>
        <begin position="105"/>
        <end position="158"/>
    </location>
</feature>
<evidence type="ECO:0000313" key="11">
    <source>
        <dbReference type="Proteomes" id="UP000824890"/>
    </source>
</evidence>
<dbReference type="CDD" id="cd00018">
    <property type="entry name" value="AP2"/>
    <property type="match status" value="1"/>
</dbReference>
<dbReference type="InterPro" id="IPR016177">
    <property type="entry name" value="DNA-bd_dom_sf"/>
</dbReference>
<evidence type="ECO:0000256" key="2">
    <source>
        <dbReference type="ARBA" id="ARBA00022745"/>
    </source>
</evidence>
<dbReference type="PANTHER" id="PTHR31194">
    <property type="entry name" value="SHN SHINE , DNA BINDING / TRANSCRIPTION FACTOR"/>
    <property type="match status" value="1"/>
</dbReference>
<accession>A0ABQ7YKX9</accession>
<protein>
    <recommendedName>
        <fullName evidence="9">AP2/ERF domain-containing protein</fullName>
    </recommendedName>
</protein>
<dbReference type="SMART" id="SM00380">
    <property type="entry name" value="AP2"/>
    <property type="match status" value="1"/>
</dbReference>
<dbReference type="InterPro" id="IPR036955">
    <property type="entry name" value="AP2/ERF_dom_sf"/>
</dbReference>
<evidence type="ECO:0000256" key="8">
    <source>
        <dbReference type="ARBA" id="ARBA00024343"/>
    </source>
</evidence>
<evidence type="ECO:0000256" key="3">
    <source>
        <dbReference type="ARBA" id="ARBA00023015"/>
    </source>
</evidence>
<reference evidence="10 11" key="1">
    <citation type="submission" date="2021-05" db="EMBL/GenBank/DDBJ databases">
        <title>Genome Assembly of Synthetic Allotetraploid Brassica napus Reveals Homoeologous Exchanges between Subgenomes.</title>
        <authorList>
            <person name="Davis J.T."/>
        </authorList>
    </citation>
    <scope>NUCLEOTIDE SEQUENCE [LARGE SCALE GENOMIC DNA]</scope>
    <source>
        <strain evidence="11">cv. Da-Ae</strain>
        <tissue evidence="10">Seedling</tissue>
    </source>
</reference>
<evidence type="ECO:0000256" key="4">
    <source>
        <dbReference type="ARBA" id="ARBA00023125"/>
    </source>
</evidence>